<sequence>MTAHELLPTDERFEQIKANLFETIAVDDRRRTRTHRIIAIGVAGAIVAGTTAGAIAIARAAQGQVNNVTDCYAAADLGSRHGTTVMATADLDEKTPNALDQRIRLAEEMCAATWRIGTFSPEGSSSTADLPVPHLETCQLPDGRLAVFPSDQALSELCSRLGLTIPHE</sequence>
<protein>
    <submittedName>
        <fullName evidence="2">Uncharacterized protein</fullName>
    </submittedName>
</protein>
<gene>
    <name evidence="2" type="ORF">BJ963_002942</name>
</gene>
<comment type="caution">
    <text evidence="2">The sequence shown here is derived from an EMBL/GenBank/DDBJ whole genome shotgun (WGS) entry which is preliminary data.</text>
</comment>
<proteinExistence type="predicted"/>
<dbReference type="Proteomes" id="UP000589620">
    <property type="component" value="Unassembled WGS sequence"/>
</dbReference>
<evidence type="ECO:0000256" key="1">
    <source>
        <dbReference type="SAM" id="Phobius"/>
    </source>
</evidence>
<evidence type="ECO:0000313" key="2">
    <source>
        <dbReference type="EMBL" id="NYD75423.1"/>
    </source>
</evidence>
<name>A0A852T3M7_9MICO</name>
<keyword evidence="1" id="KW-1133">Transmembrane helix</keyword>
<dbReference type="AlphaFoldDB" id="A0A852T3M7"/>
<keyword evidence="1" id="KW-0472">Membrane</keyword>
<keyword evidence="3" id="KW-1185">Reference proteome</keyword>
<evidence type="ECO:0000313" key="3">
    <source>
        <dbReference type="Proteomes" id="UP000589620"/>
    </source>
</evidence>
<accession>A0A852T3M7</accession>
<reference evidence="2 3" key="1">
    <citation type="submission" date="2020-07" db="EMBL/GenBank/DDBJ databases">
        <title>Sequencing the genomes of 1000 actinobacteria strains.</title>
        <authorList>
            <person name="Klenk H.-P."/>
        </authorList>
    </citation>
    <scope>NUCLEOTIDE SEQUENCE [LARGE SCALE GENOMIC DNA]</scope>
    <source>
        <strain evidence="2 3">DSM 23871</strain>
    </source>
</reference>
<organism evidence="2 3">
    <name type="scientific">Leifsonia soli</name>
    <dbReference type="NCBI Taxonomy" id="582665"/>
    <lineage>
        <taxon>Bacteria</taxon>
        <taxon>Bacillati</taxon>
        <taxon>Actinomycetota</taxon>
        <taxon>Actinomycetes</taxon>
        <taxon>Micrococcales</taxon>
        <taxon>Microbacteriaceae</taxon>
        <taxon>Leifsonia</taxon>
    </lineage>
</organism>
<feature type="transmembrane region" description="Helical" evidence="1">
    <location>
        <begin position="37"/>
        <end position="58"/>
    </location>
</feature>
<keyword evidence="1" id="KW-0812">Transmembrane</keyword>
<dbReference type="RefSeq" id="WP_179457342.1">
    <property type="nucleotide sequence ID" value="NZ_BAAAPX010000001.1"/>
</dbReference>
<dbReference type="EMBL" id="JACCBJ010000001">
    <property type="protein sequence ID" value="NYD75423.1"/>
    <property type="molecule type" value="Genomic_DNA"/>
</dbReference>